<dbReference type="Proteomes" id="UP000265520">
    <property type="component" value="Unassembled WGS sequence"/>
</dbReference>
<feature type="non-terminal residue" evidence="1">
    <location>
        <position position="1"/>
    </location>
</feature>
<sequence length="51" mass="5788">SEYQTWKQRDNTFTMQPWWRKTPTAGGGVVTPLGSIAPPVFRLHLEGTDLD</sequence>
<name>A0A392TYN9_9FABA</name>
<protein>
    <submittedName>
        <fullName evidence="1">Uncharacterized protein</fullName>
    </submittedName>
</protein>
<comment type="caution">
    <text evidence="1">The sequence shown here is derived from an EMBL/GenBank/DDBJ whole genome shotgun (WGS) entry which is preliminary data.</text>
</comment>
<proteinExistence type="predicted"/>
<keyword evidence="2" id="KW-1185">Reference proteome</keyword>
<evidence type="ECO:0000313" key="1">
    <source>
        <dbReference type="EMBL" id="MCI65998.1"/>
    </source>
</evidence>
<organism evidence="1 2">
    <name type="scientific">Trifolium medium</name>
    <dbReference type="NCBI Taxonomy" id="97028"/>
    <lineage>
        <taxon>Eukaryota</taxon>
        <taxon>Viridiplantae</taxon>
        <taxon>Streptophyta</taxon>
        <taxon>Embryophyta</taxon>
        <taxon>Tracheophyta</taxon>
        <taxon>Spermatophyta</taxon>
        <taxon>Magnoliopsida</taxon>
        <taxon>eudicotyledons</taxon>
        <taxon>Gunneridae</taxon>
        <taxon>Pentapetalae</taxon>
        <taxon>rosids</taxon>
        <taxon>fabids</taxon>
        <taxon>Fabales</taxon>
        <taxon>Fabaceae</taxon>
        <taxon>Papilionoideae</taxon>
        <taxon>50 kb inversion clade</taxon>
        <taxon>NPAAA clade</taxon>
        <taxon>Hologalegina</taxon>
        <taxon>IRL clade</taxon>
        <taxon>Trifolieae</taxon>
        <taxon>Trifolium</taxon>
    </lineage>
</organism>
<reference evidence="1 2" key="1">
    <citation type="journal article" date="2018" name="Front. Plant Sci.">
        <title>Red Clover (Trifolium pratense) and Zigzag Clover (T. medium) - A Picture of Genomic Similarities and Differences.</title>
        <authorList>
            <person name="Dluhosova J."/>
            <person name="Istvanek J."/>
            <person name="Nedelnik J."/>
            <person name="Repkova J."/>
        </authorList>
    </citation>
    <scope>NUCLEOTIDE SEQUENCE [LARGE SCALE GENOMIC DNA]</scope>
    <source>
        <strain evidence="2">cv. 10/8</strain>
        <tissue evidence="1">Leaf</tissue>
    </source>
</reference>
<dbReference type="AlphaFoldDB" id="A0A392TYN9"/>
<evidence type="ECO:0000313" key="2">
    <source>
        <dbReference type="Proteomes" id="UP000265520"/>
    </source>
</evidence>
<accession>A0A392TYN9</accession>
<dbReference type="EMBL" id="LXQA010686599">
    <property type="protein sequence ID" value="MCI65998.1"/>
    <property type="molecule type" value="Genomic_DNA"/>
</dbReference>